<keyword evidence="3" id="KW-0496">Mitochondrion</keyword>
<dbReference type="GO" id="GO:0016603">
    <property type="term" value="F:glutaminyl-peptide cyclotransferase activity"/>
    <property type="evidence" value="ECO:0007669"/>
    <property type="project" value="InterPro"/>
</dbReference>
<gene>
    <name evidence="2" type="ORF">PBRA_003707</name>
    <name evidence="3" type="ORF">PLBR_LOCUS1443</name>
</gene>
<geneLocation type="mitochondrion" evidence="3"/>
<keyword evidence="1" id="KW-1133">Transmembrane helix</keyword>
<keyword evidence="1" id="KW-0472">Membrane</keyword>
<dbReference type="InterPro" id="IPR011044">
    <property type="entry name" value="Quino_amine_DH_bsu"/>
</dbReference>
<dbReference type="EMBL" id="OVEO01000002">
    <property type="protein sequence ID" value="SPQ94228.1"/>
    <property type="molecule type" value="Genomic_DNA"/>
</dbReference>
<keyword evidence="1" id="KW-0812">Transmembrane</keyword>
<feature type="transmembrane region" description="Helical" evidence="1">
    <location>
        <begin position="24"/>
        <end position="47"/>
    </location>
</feature>
<organism evidence="2 4">
    <name type="scientific">Plasmodiophora brassicae</name>
    <name type="common">Clubroot disease agent</name>
    <dbReference type="NCBI Taxonomy" id="37360"/>
    <lineage>
        <taxon>Eukaryota</taxon>
        <taxon>Sar</taxon>
        <taxon>Rhizaria</taxon>
        <taxon>Endomyxa</taxon>
        <taxon>Phytomyxea</taxon>
        <taxon>Plasmodiophorida</taxon>
        <taxon>Plasmodiophoridae</taxon>
        <taxon>Plasmodiophora</taxon>
    </lineage>
</organism>
<evidence type="ECO:0000256" key="1">
    <source>
        <dbReference type="SAM" id="Phobius"/>
    </source>
</evidence>
<dbReference type="PANTHER" id="PTHR31270:SF1">
    <property type="entry name" value="GLUTAMINYL-PEPTIDE CYCLOTRANSFERASE"/>
    <property type="match status" value="1"/>
</dbReference>
<dbReference type="PANTHER" id="PTHR31270">
    <property type="entry name" value="GLUTAMINYL-PEPTIDE CYCLOTRANSFERASE"/>
    <property type="match status" value="1"/>
</dbReference>
<dbReference type="Proteomes" id="UP000039324">
    <property type="component" value="Unassembled WGS sequence"/>
</dbReference>
<dbReference type="Proteomes" id="UP000290189">
    <property type="component" value="Unassembled WGS sequence"/>
</dbReference>
<dbReference type="InterPro" id="IPR007788">
    <property type="entry name" value="QCT"/>
</dbReference>
<dbReference type="AlphaFoldDB" id="A0A0G4IIA0"/>
<evidence type="ECO:0000313" key="5">
    <source>
        <dbReference type="Proteomes" id="UP000290189"/>
    </source>
</evidence>
<dbReference type="SUPFAM" id="SSF50969">
    <property type="entry name" value="YVTN repeat-like/Quinoprotein amine dehydrogenase"/>
    <property type="match status" value="1"/>
</dbReference>
<sequence>MVRQRRRQMNQAGRQRAPRYERSCSWGIVGPAVIVIAALCSAGWYAVLSTPALRSTMTVMDVPPSNLVPKAPRVVVPETPRVVHEFVHDTNSFLQGIEFEPDDEHAELLWESGGLYGKSFVRLWNITSGRIIRERALDAELFGEGLTVVDDTVYQLTWREHVVLVYDKHTLKTVRKHHLETEGWGICHLPAAGEFVVSDGSHTLNFYDDAEFTKKRSVKVTTAQGQPVPRINELECIEGKVWANIWMDAHMIVVDPLTGQVERVLAMASIVKHIQELGFETDYDSVLNGIAFHAPTQRLIISGKRWPKLFQIET</sequence>
<reference evidence="3 5" key="2">
    <citation type="submission" date="2018-03" db="EMBL/GenBank/DDBJ databases">
        <authorList>
            <person name="Fogelqvist J."/>
        </authorList>
    </citation>
    <scope>NUCLEOTIDE SEQUENCE [LARGE SCALE GENOMIC DNA]</scope>
</reference>
<dbReference type="EMBL" id="CDSF01000002">
    <property type="protein sequence ID" value="CEO94894.1"/>
    <property type="molecule type" value="Genomic_DNA"/>
</dbReference>
<accession>A0A0G4IIA0</accession>
<name>A0A0G4IIA0_PLABS</name>
<dbReference type="STRING" id="37360.A0A0G4IIA0"/>
<proteinExistence type="predicted"/>
<keyword evidence="4" id="KW-1185">Reference proteome</keyword>
<evidence type="ECO:0000313" key="2">
    <source>
        <dbReference type="EMBL" id="CEO94894.1"/>
    </source>
</evidence>
<dbReference type="OMA" id="NDKLFQV"/>
<evidence type="ECO:0000313" key="4">
    <source>
        <dbReference type="Proteomes" id="UP000039324"/>
    </source>
</evidence>
<reference evidence="2 4" key="1">
    <citation type="submission" date="2015-02" db="EMBL/GenBank/DDBJ databases">
        <authorList>
            <person name="Chooi Y.-H."/>
        </authorList>
    </citation>
    <scope>NUCLEOTIDE SEQUENCE [LARGE SCALE GENOMIC DNA]</scope>
    <source>
        <strain evidence="2">E3</strain>
    </source>
</reference>
<protein>
    <recommendedName>
        <fullName evidence="6">Glutamine cyclotransferase</fullName>
    </recommendedName>
</protein>
<dbReference type="OrthoDB" id="409395at2759"/>
<evidence type="ECO:0000313" key="3">
    <source>
        <dbReference type="EMBL" id="SPQ94228.1"/>
    </source>
</evidence>
<evidence type="ECO:0008006" key="6">
    <source>
        <dbReference type="Google" id="ProtNLM"/>
    </source>
</evidence>
<dbReference type="Pfam" id="PF05096">
    <property type="entry name" value="Glu_cyclase_2"/>
    <property type="match status" value="1"/>
</dbReference>